<dbReference type="Proteomes" id="UP001370590">
    <property type="component" value="Unassembled WGS sequence"/>
</dbReference>
<feature type="transmembrane region" description="Helical" evidence="1">
    <location>
        <begin position="43"/>
        <end position="65"/>
    </location>
</feature>
<evidence type="ECO:0000313" key="2">
    <source>
        <dbReference type="EMBL" id="MEJ6399896.1"/>
    </source>
</evidence>
<proteinExistence type="predicted"/>
<evidence type="ECO:0000313" key="3">
    <source>
        <dbReference type="Proteomes" id="UP001370590"/>
    </source>
</evidence>
<sequence length="68" mass="7750">MINISKRKDIVNINNKLVKKKPENINDKTTDDISKESPKQRKITLILLVIIVIVAVVAALIVHFFNIQ</sequence>
<dbReference type="RefSeq" id="WP_339959729.1">
    <property type="nucleotide sequence ID" value="NZ_JAWMWH010000001.1"/>
</dbReference>
<gene>
    <name evidence="2" type="ORF">R4146_01705</name>
</gene>
<reference evidence="2 3" key="1">
    <citation type="submission" date="2023-10" db="EMBL/GenBank/DDBJ databases">
        <title>Nicoliella lavandulae sp. nov. isolated from Lavandula angustifolia flowers.</title>
        <authorList>
            <person name="Alcantara C."/>
            <person name="Zuniga M."/>
            <person name="Landete J.M."/>
            <person name="Monedero V."/>
        </authorList>
    </citation>
    <scope>NUCLEOTIDE SEQUENCE [LARGE SCALE GENOMIC DNA]</scope>
    <source>
        <strain evidence="2 3">Es01</strain>
    </source>
</reference>
<keyword evidence="1" id="KW-0812">Transmembrane</keyword>
<keyword evidence="3" id="KW-1185">Reference proteome</keyword>
<protein>
    <submittedName>
        <fullName evidence="2">Uncharacterized protein</fullName>
    </submittedName>
</protein>
<keyword evidence="1" id="KW-1133">Transmembrane helix</keyword>
<evidence type="ECO:0000256" key="1">
    <source>
        <dbReference type="SAM" id="Phobius"/>
    </source>
</evidence>
<accession>A0ABU8SJ39</accession>
<keyword evidence="1" id="KW-0472">Membrane</keyword>
<comment type="caution">
    <text evidence="2">The sequence shown here is derived from an EMBL/GenBank/DDBJ whole genome shotgun (WGS) entry which is preliminary data.</text>
</comment>
<organism evidence="2 3">
    <name type="scientific">Nicoliella lavandulae</name>
    <dbReference type="NCBI Taxonomy" id="3082954"/>
    <lineage>
        <taxon>Bacteria</taxon>
        <taxon>Bacillati</taxon>
        <taxon>Bacillota</taxon>
        <taxon>Bacilli</taxon>
        <taxon>Lactobacillales</taxon>
        <taxon>Lactobacillaceae</taxon>
        <taxon>Nicoliella</taxon>
    </lineage>
</organism>
<dbReference type="EMBL" id="JAWMWH010000001">
    <property type="protein sequence ID" value="MEJ6399896.1"/>
    <property type="molecule type" value="Genomic_DNA"/>
</dbReference>
<name>A0ABU8SJ39_9LACO</name>